<keyword evidence="6" id="KW-0238">DNA-binding</keyword>
<evidence type="ECO:0000313" key="10">
    <source>
        <dbReference type="Proteomes" id="UP001150062"/>
    </source>
</evidence>
<dbReference type="InterPro" id="IPR036590">
    <property type="entry name" value="SRAP-like"/>
</dbReference>
<dbReference type="Pfam" id="PF02586">
    <property type="entry name" value="SRAP"/>
    <property type="match status" value="1"/>
</dbReference>
<gene>
    <name evidence="9" type="ORF">M0813_28108</name>
</gene>
<dbReference type="SUPFAM" id="SSF143081">
    <property type="entry name" value="BB1717-like"/>
    <property type="match status" value="1"/>
</dbReference>
<keyword evidence="2" id="KW-0645">Protease</keyword>
<proteinExistence type="inferred from homology"/>
<keyword evidence="10" id="KW-1185">Reference proteome</keyword>
<comment type="caution">
    <text evidence="9">The sequence shown here is derived from an EMBL/GenBank/DDBJ whole genome shotgun (WGS) entry which is preliminary data.</text>
</comment>
<evidence type="ECO:0000256" key="3">
    <source>
        <dbReference type="ARBA" id="ARBA00022763"/>
    </source>
</evidence>
<evidence type="ECO:0000256" key="4">
    <source>
        <dbReference type="ARBA" id="ARBA00022801"/>
    </source>
</evidence>
<keyword evidence="5" id="KW-0190">Covalent protein-DNA linkage</keyword>
<accession>A0ABQ8XUB1</accession>
<organism evidence="9 10">
    <name type="scientific">Anaeramoeba flamelloides</name>
    <dbReference type="NCBI Taxonomy" id="1746091"/>
    <lineage>
        <taxon>Eukaryota</taxon>
        <taxon>Metamonada</taxon>
        <taxon>Anaeramoebidae</taxon>
        <taxon>Anaeramoeba</taxon>
    </lineage>
</organism>
<sequence>MCGRGANTFSPEQLQRIFDITNMGNNTRNQSGGGGGSGGTTHQNENTSTQIDQLNLQSVTDNDERYVPEYVCSYNLGATNILASIHDSATNGTSKETSNIVRTFQPLKWGISPVWNKKMTIINSRSETFQQKSIFSRMKRCVIIFSGYYEWKKKGKTRTPYYHTYHNKSEPIVVAGLWSQRMKEGKPVDFPRCVILTTKPNQQTKSIHNRMPAILDKNMIDTWICSGYKHYEVAKLCRPYSGKLKITKVSQYVNSIAHKDKKCIKKDVSEESLMDKYLKPQKTKFVSGIKREFNRSQEDEDPFFSLKKTKTMKIKTSPKRIKPLKKEKRRKK</sequence>
<evidence type="ECO:0000256" key="6">
    <source>
        <dbReference type="ARBA" id="ARBA00023125"/>
    </source>
</evidence>
<evidence type="ECO:0000256" key="2">
    <source>
        <dbReference type="ARBA" id="ARBA00022670"/>
    </source>
</evidence>
<dbReference type="PANTHER" id="PTHR13604">
    <property type="entry name" value="DC12-RELATED"/>
    <property type="match status" value="1"/>
</dbReference>
<dbReference type="InterPro" id="IPR003738">
    <property type="entry name" value="SRAP"/>
</dbReference>
<dbReference type="Gene3D" id="3.90.1680.10">
    <property type="entry name" value="SOS response associated peptidase-like"/>
    <property type="match status" value="1"/>
</dbReference>
<keyword evidence="7" id="KW-0456">Lyase</keyword>
<feature type="region of interest" description="Disordered" evidence="8">
    <location>
        <begin position="313"/>
        <end position="332"/>
    </location>
</feature>
<name>A0ABQ8XUB1_9EUKA</name>
<protein>
    <submittedName>
        <fullName evidence="9">Dc12-related</fullName>
    </submittedName>
</protein>
<comment type="similarity">
    <text evidence="1">Belongs to the SOS response-associated peptidase family.</text>
</comment>
<evidence type="ECO:0000256" key="5">
    <source>
        <dbReference type="ARBA" id="ARBA00023124"/>
    </source>
</evidence>
<dbReference type="Proteomes" id="UP001150062">
    <property type="component" value="Unassembled WGS sequence"/>
</dbReference>
<feature type="region of interest" description="Disordered" evidence="8">
    <location>
        <begin position="23"/>
        <end position="51"/>
    </location>
</feature>
<evidence type="ECO:0000256" key="1">
    <source>
        <dbReference type="ARBA" id="ARBA00008136"/>
    </source>
</evidence>
<dbReference type="EMBL" id="JAOAOG010000246">
    <property type="protein sequence ID" value="KAJ6236186.1"/>
    <property type="molecule type" value="Genomic_DNA"/>
</dbReference>
<evidence type="ECO:0000256" key="7">
    <source>
        <dbReference type="ARBA" id="ARBA00023239"/>
    </source>
</evidence>
<evidence type="ECO:0000313" key="9">
    <source>
        <dbReference type="EMBL" id="KAJ6236186.1"/>
    </source>
</evidence>
<keyword evidence="4" id="KW-0378">Hydrolase</keyword>
<feature type="compositionally biased region" description="Polar residues" evidence="8">
    <location>
        <begin position="40"/>
        <end position="51"/>
    </location>
</feature>
<keyword evidence="3" id="KW-0227">DNA damage</keyword>
<dbReference type="PANTHER" id="PTHR13604:SF0">
    <property type="entry name" value="ABASIC SITE PROCESSING PROTEIN HMCES"/>
    <property type="match status" value="1"/>
</dbReference>
<reference evidence="9" key="1">
    <citation type="submission" date="2022-08" db="EMBL/GenBank/DDBJ databases">
        <title>Novel sulfate-reducing endosymbionts in the free-living metamonad Anaeramoeba.</title>
        <authorList>
            <person name="Jerlstrom-Hultqvist J."/>
            <person name="Cepicka I."/>
            <person name="Gallot-Lavallee L."/>
            <person name="Salas-Leiva D."/>
            <person name="Curtis B.A."/>
            <person name="Zahonova K."/>
            <person name="Pipaliya S."/>
            <person name="Dacks J."/>
            <person name="Roger A.J."/>
        </authorList>
    </citation>
    <scope>NUCLEOTIDE SEQUENCE</scope>
    <source>
        <strain evidence="9">Schooner1</strain>
    </source>
</reference>
<evidence type="ECO:0000256" key="8">
    <source>
        <dbReference type="SAM" id="MobiDB-lite"/>
    </source>
</evidence>